<dbReference type="AlphaFoldDB" id="A0AAF3J486"/>
<reference evidence="3" key="1">
    <citation type="submission" date="2024-02" db="UniProtKB">
        <authorList>
            <consortium name="WormBaseParasite"/>
        </authorList>
    </citation>
    <scope>IDENTIFICATION</scope>
</reference>
<evidence type="ECO:0000313" key="2">
    <source>
        <dbReference type="Proteomes" id="UP000887575"/>
    </source>
</evidence>
<feature type="chain" id="PRO_5041911211" evidence="1">
    <location>
        <begin position="25"/>
        <end position="316"/>
    </location>
</feature>
<evidence type="ECO:0000313" key="3">
    <source>
        <dbReference type="WBParaSite" id="MBELARI_LOCUS15183"/>
    </source>
</evidence>
<evidence type="ECO:0000256" key="1">
    <source>
        <dbReference type="SAM" id="SignalP"/>
    </source>
</evidence>
<keyword evidence="2" id="KW-1185">Reference proteome</keyword>
<dbReference type="PANTHER" id="PTHR33995:SF13">
    <property type="entry name" value="CTCK DOMAIN-CONTAINING PROTEIN"/>
    <property type="match status" value="1"/>
</dbReference>
<dbReference type="PANTHER" id="PTHR33995">
    <property type="entry name" value="PROTEIN CBG18546"/>
    <property type="match status" value="1"/>
</dbReference>
<keyword evidence="1" id="KW-0732">Signal</keyword>
<proteinExistence type="predicted"/>
<name>A0AAF3J486_9BILA</name>
<sequence length="316" mass="35976">MLSVWNLFLYSLLVGIFWMKEANAGKRFDLHDRLNDSVEDWLLLLSTFSERKNTTILPSNLTNSSINDRLETNKTTIPLSRGKSSGKRIWPGKLCRKYTEIEKYKMLGGRNLLFLANSIDEAAEHFGPLDAGPDEYFLQNNDVVISLQEDDYMRCDFRCQRIKEALSAAKFHSKSTLRKKLNDDIIPEVEVQEGRAPCSLDDFIATNNCSMSQVYEEEEILCARCHGVFNLGRGCFPRYLNAVRCEGKDTGCIYDRWTNLAHGKCRPQRLSFRILQNIGDDECEVWKIVNIQLPVACNCLLNSNSALLISKPAIGS</sequence>
<dbReference type="WBParaSite" id="MBELARI_LOCUS15183">
    <property type="protein sequence ID" value="MBELARI_LOCUS15183"/>
    <property type="gene ID" value="MBELARI_LOCUS15183"/>
</dbReference>
<dbReference type="SUPFAM" id="SSF57501">
    <property type="entry name" value="Cystine-knot cytokines"/>
    <property type="match status" value="1"/>
</dbReference>
<dbReference type="InterPro" id="IPR029034">
    <property type="entry name" value="Cystine-knot_cytokine"/>
</dbReference>
<accession>A0AAF3J486</accession>
<organism evidence="2 3">
    <name type="scientific">Mesorhabditis belari</name>
    <dbReference type="NCBI Taxonomy" id="2138241"/>
    <lineage>
        <taxon>Eukaryota</taxon>
        <taxon>Metazoa</taxon>
        <taxon>Ecdysozoa</taxon>
        <taxon>Nematoda</taxon>
        <taxon>Chromadorea</taxon>
        <taxon>Rhabditida</taxon>
        <taxon>Rhabditina</taxon>
        <taxon>Rhabditomorpha</taxon>
        <taxon>Rhabditoidea</taxon>
        <taxon>Rhabditidae</taxon>
        <taxon>Mesorhabditinae</taxon>
        <taxon>Mesorhabditis</taxon>
    </lineage>
</organism>
<feature type="signal peptide" evidence="1">
    <location>
        <begin position="1"/>
        <end position="24"/>
    </location>
</feature>
<dbReference type="Proteomes" id="UP000887575">
    <property type="component" value="Unassembled WGS sequence"/>
</dbReference>
<protein>
    <submittedName>
        <fullName evidence="3">Uncharacterized protein</fullName>
    </submittedName>
</protein>